<keyword evidence="2" id="KW-1185">Reference proteome</keyword>
<comment type="caution">
    <text evidence="1">The sequence shown here is derived from an EMBL/GenBank/DDBJ whole genome shotgun (WGS) entry which is preliminary data.</text>
</comment>
<reference evidence="1 2" key="1">
    <citation type="submission" date="2020-03" db="EMBL/GenBank/DDBJ databases">
        <authorList>
            <person name="Wang L."/>
            <person name="He N."/>
            <person name="Li Y."/>
            <person name="Fang Y."/>
            <person name="Zhang F."/>
        </authorList>
    </citation>
    <scope>NUCLEOTIDE SEQUENCE [LARGE SCALE GENOMIC DNA]</scope>
    <source>
        <strain evidence="2">hsmgli-8</strain>
    </source>
</reference>
<evidence type="ECO:0000313" key="2">
    <source>
        <dbReference type="Proteomes" id="UP000746535"/>
    </source>
</evidence>
<proteinExistence type="predicted"/>
<evidence type="ECO:0000313" key="1">
    <source>
        <dbReference type="EMBL" id="NJP01082.1"/>
    </source>
</evidence>
<sequence length="51" mass="5442">MNQAANESFTLEASDIEAFANILNDEGQMLAGFVIHESNNAIAADIEDTGK</sequence>
<protein>
    <submittedName>
        <fullName evidence="1">Uncharacterized protein</fullName>
    </submittedName>
</protein>
<dbReference type="Proteomes" id="UP000746535">
    <property type="component" value="Unassembled WGS sequence"/>
</dbReference>
<name>A0ABX0YDU9_9PSED</name>
<accession>A0ABX0YDU9</accession>
<dbReference type="EMBL" id="JAAVJI010000004">
    <property type="protein sequence ID" value="NJP01082.1"/>
    <property type="molecule type" value="Genomic_DNA"/>
</dbReference>
<gene>
    <name evidence="1" type="ORF">HBH25_09405</name>
</gene>
<organism evidence="1 2">
    <name type="scientific">Pseudomonas quercus</name>
    <dbReference type="NCBI Taxonomy" id="2722792"/>
    <lineage>
        <taxon>Bacteria</taxon>
        <taxon>Pseudomonadati</taxon>
        <taxon>Pseudomonadota</taxon>
        <taxon>Gammaproteobacteria</taxon>
        <taxon>Pseudomonadales</taxon>
        <taxon>Pseudomonadaceae</taxon>
        <taxon>Pseudomonas</taxon>
    </lineage>
</organism>
<dbReference type="RefSeq" id="WP_168083655.1">
    <property type="nucleotide sequence ID" value="NZ_JAAVJI010000004.1"/>
</dbReference>